<evidence type="ECO:0000313" key="4">
    <source>
        <dbReference type="Proteomes" id="UP000234560"/>
    </source>
</evidence>
<dbReference type="InterPro" id="IPR027275">
    <property type="entry name" value="PRC-brl_dom"/>
</dbReference>
<reference evidence="3" key="1">
    <citation type="submission" date="2017-12" db="EMBL/GenBank/DDBJ databases">
        <authorList>
            <person name="Thomas-White K."/>
            <person name="Wolfe A.J."/>
        </authorList>
    </citation>
    <scope>NUCLEOTIDE SEQUENCE</scope>
    <source>
        <strain evidence="3">UMB0763</strain>
    </source>
</reference>
<dbReference type="GO" id="GO:0030077">
    <property type="term" value="C:plasma membrane light-harvesting complex"/>
    <property type="evidence" value="ECO:0007669"/>
    <property type="project" value="InterPro"/>
</dbReference>
<dbReference type="GO" id="GO:0019684">
    <property type="term" value="P:photosynthesis, light reaction"/>
    <property type="evidence" value="ECO:0007669"/>
    <property type="project" value="InterPro"/>
</dbReference>
<accession>A0AAF0YTA4</accession>
<dbReference type="SUPFAM" id="SSF50346">
    <property type="entry name" value="PRC-barrel domain"/>
    <property type="match status" value="1"/>
</dbReference>
<gene>
    <name evidence="3" type="ORF">CYJ47_03835</name>
</gene>
<reference evidence="3" key="2">
    <citation type="submission" date="2023-10" db="EMBL/GenBank/DDBJ databases">
        <authorList>
            <person name="Choi B."/>
        </authorList>
    </citation>
    <scope>NUCLEOTIDE SEQUENCE</scope>
    <source>
        <strain evidence="3">UMB0763</strain>
    </source>
</reference>
<dbReference type="EMBL" id="CP136958">
    <property type="protein sequence ID" value="WOT02909.1"/>
    <property type="molecule type" value="Genomic_DNA"/>
</dbReference>
<organism evidence="3 4">
    <name type="scientific">Corynebacterium pyruviciproducens</name>
    <dbReference type="NCBI Taxonomy" id="598660"/>
    <lineage>
        <taxon>Bacteria</taxon>
        <taxon>Bacillati</taxon>
        <taxon>Actinomycetota</taxon>
        <taxon>Actinomycetes</taxon>
        <taxon>Mycobacteriales</taxon>
        <taxon>Corynebacteriaceae</taxon>
        <taxon>Corynebacterium</taxon>
    </lineage>
</organism>
<dbReference type="RefSeq" id="WP_101678354.1">
    <property type="nucleotide sequence ID" value="NZ_CAMIHY010000034.1"/>
</dbReference>
<evidence type="ECO:0000259" key="2">
    <source>
        <dbReference type="Pfam" id="PF05239"/>
    </source>
</evidence>
<evidence type="ECO:0000313" key="3">
    <source>
        <dbReference type="EMBL" id="WOT02909.1"/>
    </source>
</evidence>
<dbReference type="AlphaFoldDB" id="A0AAF0YTA4"/>
<dbReference type="Gene3D" id="3.90.50.10">
    <property type="entry name" value="Photosynthetic Reaction Center, subunit H, domain 2"/>
    <property type="match status" value="1"/>
</dbReference>
<dbReference type="Pfam" id="PF05239">
    <property type="entry name" value="PRC"/>
    <property type="match status" value="1"/>
</dbReference>
<dbReference type="KEGG" id="cpyr:CYJ47_03835"/>
<dbReference type="Proteomes" id="UP000234560">
    <property type="component" value="Chromosome"/>
</dbReference>
<protein>
    <submittedName>
        <fullName evidence="3">PRC-barrel domain-containing protein</fullName>
    </submittedName>
</protein>
<evidence type="ECO:0000256" key="1">
    <source>
        <dbReference type="SAM" id="MobiDB-lite"/>
    </source>
</evidence>
<proteinExistence type="predicted"/>
<name>A0AAF0YTA4_9CORY</name>
<feature type="region of interest" description="Disordered" evidence="1">
    <location>
        <begin position="108"/>
        <end position="189"/>
    </location>
</feature>
<feature type="compositionally biased region" description="Low complexity" evidence="1">
    <location>
        <begin position="135"/>
        <end position="159"/>
    </location>
</feature>
<feature type="domain" description="PRC-barrel" evidence="2">
    <location>
        <begin position="9"/>
        <end position="72"/>
    </location>
</feature>
<dbReference type="InterPro" id="IPR011033">
    <property type="entry name" value="PRC_barrel-like_sf"/>
</dbReference>
<sequence>MGKPDVLQELLRATVVDSQGKKVGRVREVFVDDESKEPSFVEAFRGFLQMKSAFIPLLGYRLDGKKLTVNYSLEDIDSAPFETLGRGMTVDFQNSLYAHYKVIDAANSGQAAEGETPAETEQPSPAPASPESEDSTSATDSEQANGESSEGSAAAAGSEADSEVPAPVEGAADDESTPAQAGGSHKFVK</sequence>
<dbReference type="InterPro" id="IPR014747">
    <property type="entry name" value="Bac_photo_RC_H_C"/>
</dbReference>